<gene>
    <name evidence="1" type="ORF">CLEP1334_LOCUS6180</name>
</gene>
<sequence>MSGILIRCALYGRVQQLMQMCQAIGRQAQQIVATEYECHVQPLGCGDVKPNQVSIDHVFVHRQHSGRVLADAKGCTCQRLPRLLAQLQRKEGRLARHGAA</sequence>
<evidence type="ECO:0000313" key="1">
    <source>
        <dbReference type="EMBL" id="CAD8530928.1"/>
    </source>
</evidence>
<proteinExistence type="predicted"/>
<organism evidence="1">
    <name type="scientific">Calcidiscus leptoporus</name>
    <dbReference type="NCBI Taxonomy" id="127549"/>
    <lineage>
        <taxon>Eukaryota</taxon>
        <taxon>Haptista</taxon>
        <taxon>Haptophyta</taxon>
        <taxon>Prymnesiophyceae</taxon>
        <taxon>Coccolithales</taxon>
        <taxon>Calcidiscaceae</taxon>
        <taxon>Calcidiscus</taxon>
    </lineage>
</organism>
<accession>A0A7S0NSJ2</accession>
<dbReference type="EMBL" id="HBER01012407">
    <property type="protein sequence ID" value="CAD8530928.1"/>
    <property type="molecule type" value="Transcribed_RNA"/>
</dbReference>
<reference evidence="1" key="1">
    <citation type="submission" date="2021-01" db="EMBL/GenBank/DDBJ databases">
        <authorList>
            <person name="Corre E."/>
            <person name="Pelletier E."/>
            <person name="Niang G."/>
            <person name="Scheremetjew M."/>
            <person name="Finn R."/>
            <person name="Kale V."/>
            <person name="Holt S."/>
            <person name="Cochrane G."/>
            <person name="Meng A."/>
            <person name="Brown T."/>
            <person name="Cohen L."/>
        </authorList>
    </citation>
    <scope>NUCLEOTIDE SEQUENCE</scope>
    <source>
        <strain evidence="1">RCC1130</strain>
    </source>
</reference>
<dbReference type="AlphaFoldDB" id="A0A7S0NSJ2"/>
<name>A0A7S0NSJ2_9EUKA</name>
<protein>
    <submittedName>
        <fullName evidence="1">Uncharacterized protein</fullName>
    </submittedName>
</protein>